<keyword evidence="8" id="KW-1133">Transmembrane helix</keyword>
<dbReference type="EC" id="2.7.13.3" evidence="2"/>
<evidence type="ECO:0000256" key="5">
    <source>
        <dbReference type="ARBA" id="ARBA00022777"/>
    </source>
</evidence>
<feature type="transmembrane region" description="Helical" evidence="8">
    <location>
        <begin position="161"/>
        <end position="181"/>
    </location>
</feature>
<dbReference type="SMART" id="SM00387">
    <property type="entry name" value="HATPase_c"/>
    <property type="match status" value="1"/>
</dbReference>
<dbReference type="InterPro" id="IPR003661">
    <property type="entry name" value="HisK_dim/P_dom"/>
</dbReference>
<dbReference type="AlphaFoldDB" id="Q07Q62"/>
<protein>
    <recommendedName>
        <fullName evidence="2">histidine kinase</fullName>
        <ecNumber evidence="2">2.7.13.3</ecNumber>
    </recommendedName>
</protein>
<feature type="transmembrane region" description="Helical" evidence="8">
    <location>
        <begin position="100"/>
        <end position="118"/>
    </location>
</feature>
<evidence type="ECO:0000313" key="10">
    <source>
        <dbReference type="EMBL" id="ABJ05922.1"/>
    </source>
</evidence>
<dbReference type="Gene3D" id="3.30.565.10">
    <property type="entry name" value="Histidine kinase-like ATPase, C-terminal domain"/>
    <property type="match status" value="1"/>
</dbReference>
<evidence type="ECO:0000256" key="8">
    <source>
        <dbReference type="SAM" id="Phobius"/>
    </source>
</evidence>
<dbReference type="KEGG" id="rpe:RPE_1978"/>
<dbReference type="STRING" id="316055.RPE_1978"/>
<dbReference type="InterPro" id="IPR004358">
    <property type="entry name" value="Sig_transdc_His_kin-like_C"/>
</dbReference>
<dbReference type="SMART" id="SM00388">
    <property type="entry name" value="HisKA"/>
    <property type="match status" value="1"/>
</dbReference>
<evidence type="ECO:0000259" key="9">
    <source>
        <dbReference type="PROSITE" id="PS50109"/>
    </source>
</evidence>
<dbReference type="SUPFAM" id="SSF55874">
    <property type="entry name" value="ATPase domain of HSP90 chaperone/DNA topoisomerase II/histidine kinase"/>
    <property type="match status" value="1"/>
</dbReference>
<dbReference type="InterPro" id="IPR003594">
    <property type="entry name" value="HATPase_dom"/>
</dbReference>
<dbReference type="PRINTS" id="PR00344">
    <property type="entry name" value="BCTRLSENSOR"/>
</dbReference>
<keyword evidence="5 10" id="KW-0418">Kinase</keyword>
<sequence length="545" mass="59137">MRASAPDLCWLMSTPADRPEVVHLPAEAPVATPARNRRAAAQRVREARDRLTSSSGTRPAFDHELLRQYAQTRQSASLVVMLLVAATGLLFGIWMQPLAAAVWTCGMLCIHAVIIRNCGRFLGEAQSPGQTRKWRNRFVLLDLLYGLCWTTILLHPPGASMVSNTLLMFLMLLVVAVSSMLSASLPVAALAATAPVTFSLAVNFILTGTFDNYILGLLTLAAEGYFALLARRLHSTTLATLEARAEKDALIGELEQAKAISDEARHRAEAANVAKSRFLAQMSHELRTPLNAILGFSEVMKSEIFGAHAVAVYKDYSADIHNSGVHLLNLINEILDLSRIEAGRYELNEEAVSLVHVVADCHHLLKLRASNRGITIHEVFEQGMPRIWADERAARQIVLNLLSNSIKFTPQGGEIWLKVGWTASGGQYLSVKDTGSGIAEDEIPIVLASFGQGSNSIKSAEQGAGLGLPIAKSLIDMHGGTFTLKSKLRIGTEVIVTFPPERVMSALAPMTENSPPLQPTSSEMIASDDKRRARNKPIMSAGTGL</sequence>
<dbReference type="GO" id="GO:0000155">
    <property type="term" value="F:phosphorelay sensor kinase activity"/>
    <property type="evidence" value="ECO:0007669"/>
    <property type="project" value="InterPro"/>
</dbReference>
<dbReference type="PANTHER" id="PTHR43711:SF26">
    <property type="entry name" value="SENSOR HISTIDINE KINASE RCSC"/>
    <property type="match status" value="1"/>
</dbReference>
<proteinExistence type="predicted"/>
<keyword evidence="8" id="KW-0472">Membrane</keyword>
<dbReference type="InterPro" id="IPR050736">
    <property type="entry name" value="Sensor_HK_Regulatory"/>
</dbReference>
<dbReference type="Pfam" id="PF00512">
    <property type="entry name" value="HisKA"/>
    <property type="match status" value="1"/>
</dbReference>
<evidence type="ECO:0000256" key="1">
    <source>
        <dbReference type="ARBA" id="ARBA00000085"/>
    </source>
</evidence>
<dbReference type="InterPro" id="IPR005467">
    <property type="entry name" value="His_kinase_dom"/>
</dbReference>
<evidence type="ECO:0000256" key="7">
    <source>
        <dbReference type="SAM" id="MobiDB-lite"/>
    </source>
</evidence>
<dbReference type="InterPro" id="IPR036097">
    <property type="entry name" value="HisK_dim/P_sf"/>
</dbReference>
<accession>Q07Q62</accession>
<dbReference type="SUPFAM" id="SSF47384">
    <property type="entry name" value="Homodimeric domain of signal transducing histidine kinase"/>
    <property type="match status" value="1"/>
</dbReference>
<evidence type="ECO:0000256" key="4">
    <source>
        <dbReference type="ARBA" id="ARBA00022679"/>
    </source>
</evidence>
<dbReference type="Gene3D" id="1.10.287.130">
    <property type="match status" value="1"/>
</dbReference>
<keyword evidence="8" id="KW-0812">Transmembrane</keyword>
<name>Q07Q62_RHOP5</name>
<dbReference type="eggNOG" id="COG2205">
    <property type="taxonomic scope" value="Bacteria"/>
</dbReference>
<feature type="region of interest" description="Disordered" evidence="7">
    <location>
        <begin position="510"/>
        <end position="545"/>
    </location>
</feature>
<dbReference type="InterPro" id="IPR036890">
    <property type="entry name" value="HATPase_C_sf"/>
</dbReference>
<dbReference type="PROSITE" id="PS50109">
    <property type="entry name" value="HIS_KIN"/>
    <property type="match status" value="1"/>
</dbReference>
<feature type="domain" description="Histidine kinase" evidence="9">
    <location>
        <begin position="281"/>
        <end position="502"/>
    </location>
</feature>
<dbReference type="EMBL" id="CP000463">
    <property type="protein sequence ID" value="ABJ05922.1"/>
    <property type="molecule type" value="Genomic_DNA"/>
</dbReference>
<keyword evidence="6" id="KW-0902">Two-component regulatory system</keyword>
<evidence type="ECO:0000256" key="6">
    <source>
        <dbReference type="ARBA" id="ARBA00023012"/>
    </source>
</evidence>
<keyword evidence="3" id="KW-0597">Phosphoprotein</keyword>
<comment type="catalytic activity">
    <reaction evidence="1">
        <text>ATP + protein L-histidine = ADP + protein N-phospho-L-histidine.</text>
        <dbReference type="EC" id="2.7.13.3"/>
    </reaction>
</comment>
<feature type="compositionally biased region" description="Polar residues" evidence="7">
    <location>
        <begin position="511"/>
        <end position="524"/>
    </location>
</feature>
<dbReference type="HOGENOM" id="CLU_000445_114_75_5"/>
<dbReference type="Pfam" id="PF02518">
    <property type="entry name" value="HATPase_c"/>
    <property type="match status" value="1"/>
</dbReference>
<dbReference type="PANTHER" id="PTHR43711">
    <property type="entry name" value="TWO-COMPONENT HISTIDINE KINASE"/>
    <property type="match status" value="1"/>
</dbReference>
<evidence type="ECO:0000256" key="2">
    <source>
        <dbReference type="ARBA" id="ARBA00012438"/>
    </source>
</evidence>
<dbReference type="CDD" id="cd00082">
    <property type="entry name" value="HisKA"/>
    <property type="match status" value="1"/>
</dbReference>
<feature type="transmembrane region" description="Helical" evidence="8">
    <location>
        <begin position="76"/>
        <end position="94"/>
    </location>
</feature>
<organism evidence="10">
    <name type="scientific">Rhodopseudomonas palustris (strain BisA53)</name>
    <dbReference type="NCBI Taxonomy" id="316055"/>
    <lineage>
        <taxon>Bacteria</taxon>
        <taxon>Pseudomonadati</taxon>
        <taxon>Pseudomonadota</taxon>
        <taxon>Alphaproteobacteria</taxon>
        <taxon>Hyphomicrobiales</taxon>
        <taxon>Nitrobacteraceae</taxon>
        <taxon>Rhodopseudomonas</taxon>
    </lineage>
</organism>
<keyword evidence="4 10" id="KW-0808">Transferase</keyword>
<reference evidence="10" key="1">
    <citation type="submission" date="2006-09" db="EMBL/GenBank/DDBJ databases">
        <title>Complete sequence of Rhodopseudomonas palustris BisA53.</title>
        <authorList>
            <consortium name="US DOE Joint Genome Institute"/>
            <person name="Copeland A."/>
            <person name="Lucas S."/>
            <person name="Lapidus A."/>
            <person name="Barry K."/>
            <person name="Detter J.C."/>
            <person name="Glavina del Rio T."/>
            <person name="Hammon N."/>
            <person name="Israni S."/>
            <person name="Dalin E."/>
            <person name="Tice H."/>
            <person name="Pitluck S."/>
            <person name="Chain P."/>
            <person name="Malfatti S."/>
            <person name="Shin M."/>
            <person name="Vergez L."/>
            <person name="Schmutz J."/>
            <person name="Larimer F."/>
            <person name="Land M."/>
            <person name="Hauser L."/>
            <person name="Pelletier D.A."/>
            <person name="Kyrpides N."/>
            <person name="Kim E."/>
            <person name="Harwood C.S."/>
            <person name="Oda Y."/>
            <person name="Richardson P."/>
        </authorList>
    </citation>
    <scope>NUCLEOTIDE SEQUENCE [LARGE SCALE GENOMIC DNA]</scope>
    <source>
        <strain evidence="10">BisA53</strain>
    </source>
</reference>
<evidence type="ECO:0000256" key="3">
    <source>
        <dbReference type="ARBA" id="ARBA00022553"/>
    </source>
</evidence>
<gene>
    <name evidence="10" type="ordered locus">RPE_1978</name>
</gene>
<feature type="transmembrane region" description="Helical" evidence="8">
    <location>
        <begin position="138"/>
        <end position="155"/>
    </location>
</feature>